<sequence length="58" mass="6636">MDCGKEHEASRKRQRQESLMLPHCDCGAQGGKWAKHRVRGAAERIFRGAAILSSYFRF</sequence>
<dbReference type="AlphaFoldDB" id="A0A5C6CGR5"/>
<organism evidence="1 2">
    <name type="scientific">Bythopirellula polymerisocia</name>
    <dbReference type="NCBI Taxonomy" id="2528003"/>
    <lineage>
        <taxon>Bacteria</taxon>
        <taxon>Pseudomonadati</taxon>
        <taxon>Planctomycetota</taxon>
        <taxon>Planctomycetia</taxon>
        <taxon>Pirellulales</taxon>
        <taxon>Lacipirellulaceae</taxon>
        <taxon>Bythopirellula</taxon>
    </lineage>
</organism>
<dbReference type="Proteomes" id="UP000318437">
    <property type="component" value="Unassembled WGS sequence"/>
</dbReference>
<protein>
    <submittedName>
        <fullName evidence="1">Uncharacterized protein</fullName>
    </submittedName>
</protein>
<comment type="caution">
    <text evidence="1">The sequence shown here is derived from an EMBL/GenBank/DDBJ whole genome shotgun (WGS) entry which is preliminary data.</text>
</comment>
<evidence type="ECO:0000313" key="1">
    <source>
        <dbReference type="EMBL" id="TWU21929.1"/>
    </source>
</evidence>
<keyword evidence="2" id="KW-1185">Reference proteome</keyword>
<reference evidence="1 2" key="1">
    <citation type="submission" date="2019-02" db="EMBL/GenBank/DDBJ databases">
        <title>Deep-cultivation of Planctomycetes and their phenomic and genomic characterization uncovers novel biology.</title>
        <authorList>
            <person name="Wiegand S."/>
            <person name="Jogler M."/>
            <person name="Boedeker C."/>
            <person name="Pinto D."/>
            <person name="Vollmers J."/>
            <person name="Rivas-Marin E."/>
            <person name="Kohn T."/>
            <person name="Peeters S.H."/>
            <person name="Heuer A."/>
            <person name="Rast P."/>
            <person name="Oberbeckmann S."/>
            <person name="Bunk B."/>
            <person name="Jeske O."/>
            <person name="Meyerdierks A."/>
            <person name="Storesund J.E."/>
            <person name="Kallscheuer N."/>
            <person name="Luecker S."/>
            <person name="Lage O.M."/>
            <person name="Pohl T."/>
            <person name="Merkel B.J."/>
            <person name="Hornburger P."/>
            <person name="Mueller R.-W."/>
            <person name="Bruemmer F."/>
            <person name="Labrenz M."/>
            <person name="Spormann A.M."/>
            <person name="Op Den Camp H."/>
            <person name="Overmann J."/>
            <person name="Amann R."/>
            <person name="Jetten M.S.M."/>
            <person name="Mascher T."/>
            <person name="Medema M.H."/>
            <person name="Devos D.P."/>
            <person name="Kaster A.-K."/>
            <person name="Ovreas L."/>
            <person name="Rohde M."/>
            <person name="Galperin M.Y."/>
            <person name="Jogler C."/>
        </authorList>
    </citation>
    <scope>NUCLEOTIDE SEQUENCE [LARGE SCALE GENOMIC DNA]</scope>
    <source>
        <strain evidence="1 2">Pla144</strain>
    </source>
</reference>
<evidence type="ECO:0000313" key="2">
    <source>
        <dbReference type="Proteomes" id="UP000318437"/>
    </source>
</evidence>
<gene>
    <name evidence="1" type="ORF">Pla144_43960</name>
</gene>
<name>A0A5C6CGR5_9BACT</name>
<proteinExistence type="predicted"/>
<accession>A0A5C6CGR5</accession>
<dbReference type="EMBL" id="SJPS01000008">
    <property type="protein sequence ID" value="TWU21929.1"/>
    <property type="molecule type" value="Genomic_DNA"/>
</dbReference>